<proteinExistence type="predicted"/>
<feature type="transmembrane region" description="Helical" evidence="7">
    <location>
        <begin position="322"/>
        <end position="345"/>
    </location>
</feature>
<feature type="domain" description="Major facilitator superfamily (MFS) profile" evidence="8">
    <location>
        <begin position="26"/>
        <end position="411"/>
    </location>
</feature>
<keyword evidence="5 7" id="KW-1133">Transmembrane helix</keyword>
<evidence type="ECO:0000313" key="10">
    <source>
        <dbReference type="Proteomes" id="UP001499979"/>
    </source>
</evidence>
<feature type="transmembrane region" description="Helical" evidence="7">
    <location>
        <begin position="29"/>
        <end position="52"/>
    </location>
</feature>
<organism evidence="9 10">
    <name type="scientific">Nocardioides aquiterrae</name>
    <dbReference type="NCBI Taxonomy" id="203799"/>
    <lineage>
        <taxon>Bacteria</taxon>
        <taxon>Bacillati</taxon>
        <taxon>Actinomycetota</taxon>
        <taxon>Actinomycetes</taxon>
        <taxon>Propionibacteriales</taxon>
        <taxon>Nocardioidaceae</taxon>
        <taxon>Nocardioides</taxon>
    </lineage>
</organism>
<evidence type="ECO:0000256" key="6">
    <source>
        <dbReference type="ARBA" id="ARBA00023136"/>
    </source>
</evidence>
<name>A0ABN1UEM5_9ACTN</name>
<feature type="transmembrane region" description="Helical" evidence="7">
    <location>
        <begin position="357"/>
        <end position="376"/>
    </location>
</feature>
<dbReference type="RefSeq" id="WP_343907859.1">
    <property type="nucleotide sequence ID" value="NZ_BAAAJE010000011.1"/>
</dbReference>
<comment type="subcellular location">
    <subcellularLocation>
        <location evidence="1">Cell membrane</location>
        <topology evidence="1">Multi-pass membrane protein</topology>
    </subcellularLocation>
</comment>
<sequence length="537" mass="56593">MSSLSAETSATAGAPPTTWAPLRIAVFRWLWIGALVSNIGTWMQTVGAQWLLVHEPNAATLVSLVQTAQALPVLLLAMPAGVLADSFDRRWLLIGVQGFQTVVALLLTVLTAADRMTPGLLLSLTFALGAGAALQAPAYQAVVPDLVPRPLIPNASVLGSINVNIARAIGPAIAGVVVARAGVPAVFALNVVSFVVFGLVLLAWRREPDARGSEPFLPALLAGGRYVRHSRVVRRLLLRCTMFVVPANVLWALLALVARDRLGLGAGGYGVMLGALGIGSIGGAFLLPRVRSRLTTNGLVAAAMVLYAAALLVLVVTPTAWLGVLALLPAGVAWVGVLSTLNANLQTFLPVWVRARGLAVYQLVLFGSMAGAAAAWGAVADAFGLTTAYVAAAVLLVVGAVAGALLPLRDTSGLDRSPAMFWPEPRVAIDAGQHPGEVLVTTTYHVSGERRDELLALAPDLRRMRRRTGGTSWALYVDAADPTRYVEQYTVASWAEHLLQHSGRLTATDRDLDLRARALSDPPTEVAHLFTARLPGD</sequence>
<reference evidence="9 10" key="1">
    <citation type="journal article" date="2019" name="Int. J. Syst. Evol. Microbiol.">
        <title>The Global Catalogue of Microorganisms (GCM) 10K type strain sequencing project: providing services to taxonomists for standard genome sequencing and annotation.</title>
        <authorList>
            <consortium name="The Broad Institute Genomics Platform"/>
            <consortium name="The Broad Institute Genome Sequencing Center for Infectious Disease"/>
            <person name="Wu L."/>
            <person name="Ma J."/>
        </authorList>
    </citation>
    <scope>NUCLEOTIDE SEQUENCE [LARGE SCALE GENOMIC DNA]</scope>
    <source>
        <strain evidence="9 10">JCM 11813</strain>
    </source>
</reference>
<keyword evidence="4 7" id="KW-0812">Transmembrane</keyword>
<keyword evidence="10" id="KW-1185">Reference proteome</keyword>
<evidence type="ECO:0000256" key="1">
    <source>
        <dbReference type="ARBA" id="ARBA00004651"/>
    </source>
</evidence>
<dbReference type="PANTHER" id="PTHR23513:SF11">
    <property type="entry name" value="STAPHYLOFERRIN A TRANSPORTER"/>
    <property type="match status" value="1"/>
</dbReference>
<dbReference type="PROSITE" id="PS50850">
    <property type="entry name" value="MFS"/>
    <property type="match status" value="1"/>
</dbReference>
<dbReference type="CDD" id="cd06173">
    <property type="entry name" value="MFS_MefA_like"/>
    <property type="match status" value="1"/>
</dbReference>
<keyword evidence="3" id="KW-1003">Cell membrane</keyword>
<accession>A0ABN1UEM5</accession>
<protein>
    <submittedName>
        <fullName evidence="9">MFS transporter</fullName>
    </submittedName>
</protein>
<feature type="transmembrane region" description="Helical" evidence="7">
    <location>
        <begin position="299"/>
        <end position="316"/>
    </location>
</feature>
<evidence type="ECO:0000259" key="8">
    <source>
        <dbReference type="PROSITE" id="PS50850"/>
    </source>
</evidence>
<feature type="transmembrane region" description="Helical" evidence="7">
    <location>
        <begin position="91"/>
        <end position="113"/>
    </location>
</feature>
<dbReference type="Proteomes" id="UP001499979">
    <property type="component" value="Unassembled WGS sequence"/>
</dbReference>
<evidence type="ECO:0000256" key="5">
    <source>
        <dbReference type="ARBA" id="ARBA00022989"/>
    </source>
</evidence>
<comment type="caution">
    <text evidence="9">The sequence shown here is derived from an EMBL/GenBank/DDBJ whole genome shotgun (WGS) entry which is preliminary data.</text>
</comment>
<dbReference type="EMBL" id="BAAAJE010000011">
    <property type="protein sequence ID" value="GAA1144549.1"/>
    <property type="molecule type" value="Genomic_DNA"/>
</dbReference>
<feature type="transmembrane region" description="Helical" evidence="7">
    <location>
        <begin position="264"/>
        <end position="287"/>
    </location>
</feature>
<dbReference type="Gene3D" id="1.20.1250.20">
    <property type="entry name" value="MFS general substrate transporter like domains"/>
    <property type="match status" value="1"/>
</dbReference>
<evidence type="ECO:0000256" key="2">
    <source>
        <dbReference type="ARBA" id="ARBA00022448"/>
    </source>
</evidence>
<dbReference type="PANTHER" id="PTHR23513">
    <property type="entry name" value="INTEGRAL MEMBRANE EFFLUX PROTEIN-RELATED"/>
    <property type="match status" value="1"/>
</dbReference>
<gene>
    <name evidence="9" type="ORF">GCM10009606_24770</name>
</gene>
<evidence type="ECO:0000313" key="9">
    <source>
        <dbReference type="EMBL" id="GAA1144549.1"/>
    </source>
</evidence>
<dbReference type="InterPro" id="IPR020846">
    <property type="entry name" value="MFS_dom"/>
</dbReference>
<evidence type="ECO:0000256" key="7">
    <source>
        <dbReference type="SAM" id="Phobius"/>
    </source>
</evidence>
<dbReference type="SUPFAM" id="SSF103473">
    <property type="entry name" value="MFS general substrate transporter"/>
    <property type="match status" value="1"/>
</dbReference>
<feature type="transmembrane region" description="Helical" evidence="7">
    <location>
        <begin position="58"/>
        <end position="84"/>
    </location>
</feature>
<feature type="transmembrane region" description="Helical" evidence="7">
    <location>
        <begin position="236"/>
        <end position="258"/>
    </location>
</feature>
<feature type="transmembrane region" description="Helical" evidence="7">
    <location>
        <begin position="388"/>
        <end position="408"/>
    </location>
</feature>
<keyword evidence="6 7" id="KW-0472">Membrane</keyword>
<dbReference type="InterPro" id="IPR010290">
    <property type="entry name" value="TM_effector"/>
</dbReference>
<dbReference type="Pfam" id="PF05977">
    <property type="entry name" value="MFS_3"/>
    <property type="match status" value="1"/>
</dbReference>
<dbReference type="InterPro" id="IPR036259">
    <property type="entry name" value="MFS_trans_sf"/>
</dbReference>
<feature type="transmembrane region" description="Helical" evidence="7">
    <location>
        <begin position="185"/>
        <end position="204"/>
    </location>
</feature>
<evidence type="ECO:0000256" key="3">
    <source>
        <dbReference type="ARBA" id="ARBA00022475"/>
    </source>
</evidence>
<keyword evidence="2" id="KW-0813">Transport</keyword>
<evidence type="ECO:0000256" key="4">
    <source>
        <dbReference type="ARBA" id="ARBA00022692"/>
    </source>
</evidence>